<dbReference type="AlphaFoldDB" id="A0A150J2X1"/>
<reference evidence="1 2" key="1">
    <citation type="journal article" date="2016" name="ISME J.">
        <title>Chasing the elusive Euryarchaeota class WSA2: genomes reveal a uniquely fastidious methyl-reducing methanogen.</title>
        <authorList>
            <person name="Nobu M.K."/>
            <person name="Narihiro T."/>
            <person name="Kuroda K."/>
            <person name="Mei R."/>
            <person name="Liu W.T."/>
        </authorList>
    </citation>
    <scope>NUCLEOTIDE SEQUENCE [LARGE SCALE GENOMIC DNA]</scope>
    <source>
        <strain evidence="1">U1lsi0528_Bin055</strain>
    </source>
</reference>
<gene>
    <name evidence="1" type="ORF">AMQ22_01278</name>
</gene>
<organism evidence="1 2">
    <name type="scientific">Candidatus Methanofastidiosum methylothiophilum</name>
    <dbReference type="NCBI Taxonomy" id="1705564"/>
    <lineage>
        <taxon>Archaea</taxon>
        <taxon>Methanobacteriati</taxon>
        <taxon>Methanobacteriota</taxon>
        <taxon>Stenosarchaea group</taxon>
        <taxon>Candidatus Methanofastidiosia</taxon>
        <taxon>Candidatus Methanofastidiosales</taxon>
        <taxon>Candidatus Methanofastidiosaceae</taxon>
        <taxon>Candidatus Methanofastidiosum</taxon>
    </lineage>
</organism>
<evidence type="ECO:0000313" key="1">
    <source>
        <dbReference type="EMBL" id="KYC51587.1"/>
    </source>
</evidence>
<comment type="caution">
    <text evidence="1">The sequence shown here is derived from an EMBL/GenBank/DDBJ whole genome shotgun (WGS) entry which is preliminary data.</text>
</comment>
<evidence type="ECO:0000313" key="2">
    <source>
        <dbReference type="Proteomes" id="UP000075398"/>
    </source>
</evidence>
<dbReference type="Proteomes" id="UP000075398">
    <property type="component" value="Unassembled WGS sequence"/>
</dbReference>
<proteinExistence type="predicted"/>
<sequence length="131" mass="14835">MYDFRIEDANGEEITIIDFETVKRGYQTITKSIFVRNMGTDPIPSLILQPVEHPELQKGSAIESYNAMLLSVNNIDFLEKLVIGLEVGAYKEIYCKYRPPSFTELDSIPALRQWGLAGIIQLATFKESVCD</sequence>
<dbReference type="EMBL" id="LNGC01000055">
    <property type="protein sequence ID" value="KYC51587.1"/>
    <property type="molecule type" value="Genomic_DNA"/>
</dbReference>
<protein>
    <submittedName>
        <fullName evidence="1">Uncharacterized protein</fullName>
    </submittedName>
</protein>
<name>A0A150J2X1_9EURY</name>
<accession>A0A150J2X1</accession>